<dbReference type="SUPFAM" id="SSF53649">
    <property type="entry name" value="Alkaline phosphatase-like"/>
    <property type="match status" value="1"/>
</dbReference>
<dbReference type="GO" id="GO:0004065">
    <property type="term" value="F:arylsulfatase activity"/>
    <property type="evidence" value="ECO:0007669"/>
    <property type="project" value="TreeGrafter"/>
</dbReference>
<dbReference type="GO" id="GO:0046872">
    <property type="term" value="F:metal ion binding"/>
    <property type="evidence" value="ECO:0007669"/>
    <property type="project" value="UniProtKB-KW"/>
</dbReference>
<dbReference type="PROSITE" id="PS00523">
    <property type="entry name" value="SULFATASE_1"/>
    <property type="match status" value="1"/>
</dbReference>
<keyword evidence="4" id="KW-0106">Calcium</keyword>
<protein>
    <submittedName>
        <fullName evidence="7">Arylsulfatase A-like enzyme</fullName>
    </submittedName>
</protein>
<dbReference type="EMBL" id="JACHXU010000014">
    <property type="protein sequence ID" value="MBB3208237.1"/>
    <property type="molecule type" value="Genomic_DNA"/>
</dbReference>
<dbReference type="InterPro" id="IPR000917">
    <property type="entry name" value="Sulfatase_N"/>
</dbReference>
<keyword evidence="5" id="KW-0732">Signal</keyword>
<comment type="caution">
    <text evidence="7">The sequence shown here is derived from an EMBL/GenBank/DDBJ whole genome shotgun (WGS) entry which is preliminary data.</text>
</comment>
<feature type="signal peptide" evidence="5">
    <location>
        <begin position="1"/>
        <end position="21"/>
    </location>
</feature>
<keyword evidence="3" id="KW-0378">Hydrolase</keyword>
<feature type="chain" id="PRO_5031354942" evidence="5">
    <location>
        <begin position="22"/>
        <end position="537"/>
    </location>
</feature>
<dbReference type="RefSeq" id="WP_184306458.1">
    <property type="nucleotide sequence ID" value="NZ_JACHXU010000014.1"/>
</dbReference>
<dbReference type="InterPro" id="IPR024607">
    <property type="entry name" value="Sulfatase_CS"/>
</dbReference>
<dbReference type="PANTHER" id="PTHR42693:SF53">
    <property type="entry name" value="ENDO-4-O-SULFATASE"/>
    <property type="match status" value="1"/>
</dbReference>
<name>A0A7W5H672_9BACT</name>
<accession>A0A7W5H672</accession>
<evidence type="ECO:0000256" key="1">
    <source>
        <dbReference type="ARBA" id="ARBA00008779"/>
    </source>
</evidence>
<feature type="domain" description="Sulfatase N-terminal" evidence="6">
    <location>
        <begin position="55"/>
        <end position="418"/>
    </location>
</feature>
<dbReference type="InterPro" id="IPR017850">
    <property type="entry name" value="Alkaline_phosphatase_core_sf"/>
</dbReference>
<dbReference type="InterPro" id="IPR050738">
    <property type="entry name" value="Sulfatase"/>
</dbReference>
<dbReference type="Proteomes" id="UP000536179">
    <property type="component" value="Unassembled WGS sequence"/>
</dbReference>
<evidence type="ECO:0000313" key="7">
    <source>
        <dbReference type="EMBL" id="MBB3208237.1"/>
    </source>
</evidence>
<gene>
    <name evidence="7" type="ORF">FHS27_004064</name>
</gene>
<sequence length="537" mass="61259">MNSFYSRWLLLFVVISAQCFAAERPNRSSGLSGKAPIEEADTLVASTTPSQSIQPNVIFIKTDDQRFDSLSMTGHPVTKTPNIDQLAAEGVFFRNAFITSPICGPSRSNFFTGQWERKNRQGFYHVSKNHIPHDVFDRSWIMQLKSAGYFTGYIGKHHATIGPAKERNRYMKENIDFCYMKGGHLGFDLMNHKEFQNLKQSSQIEGIFEATEAFMRPGKDKDYFFDTAHQSVTDFLHRRDQTKPFALSLNVNLPHASSIGGMGAKDTDPEMYRTLYSDRKDDFVFPEGYPNINVPLPQTVFRQDELMGYYRTTNPSALLSKKTKMARAVTAIDMMLGKLRKQLDDMGIADNTIIVFASDHGLLLGEHGLGGKTFLYDECVRIPMIFYSPFLTERQRGTTVDELVVGQDLPATILQMCGLSVPDTYQGKSMVPLMQGNAISWRKEVFCENLFTDQGYPRMEAVRSSEWKYIRYFSKENDRLEYLPDASINGEQPVFEELFHIKDDPKEQTNLASNPEYEAVLARYRNRCQELVTELAK</sequence>
<organism evidence="7 8">
    <name type="scientific">Aporhodopirellula rubra</name>
    <dbReference type="NCBI Taxonomy" id="980271"/>
    <lineage>
        <taxon>Bacteria</taxon>
        <taxon>Pseudomonadati</taxon>
        <taxon>Planctomycetota</taxon>
        <taxon>Planctomycetia</taxon>
        <taxon>Pirellulales</taxon>
        <taxon>Pirellulaceae</taxon>
        <taxon>Aporhodopirellula</taxon>
    </lineage>
</organism>
<evidence type="ECO:0000259" key="6">
    <source>
        <dbReference type="Pfam" id="PF00884"/>
    </source>
</evidence>
<proteinExistence type="inferred from homology"/>
<evidence type="ECO:0000256" key="2">
    <source>
        <dbReference type="ARBA" id="ARBA00022723"/>
    </source>
</evidence>
<evidence type="ECO:0000256" key="5">
    <source>
        <dbReference type="SAM" id="SignalP"/>
    </source>
</evidence>
<dbReference type="Pfam" id="PF00884">
    <property type="entry name" value="Sulfatase"/>
    <property type="match status" value="1"/>
</dbReference>
<keyword evidence="8" id="KW-1185">Reference proteome</keyword>
<evidence type="ECO:0000256" key="3">
    <source>
        <dbReference type="ARBA" id="ARBA00022801"/>
    </source>
</evidence>
<dbReference type="PANTHER" id="PTHR42693">
    <property type="entry name" value="ARYLSULFATASE FAMILY MEMBER"/>
    <property type="match status" value="1"/>
</dbReference>
<keyword evidence="2" id="KW-0479">Metal-binding</keyword>
<dbReference type="AlphaFoldDB" id="A0A7W5H672"/>
<reference evidence="7 8" key="1">
    <citation type="submission" date="2020-08" db="EMBL/GenBank/DDBJ databases">
        <title>Genomic Encyclopedia of Type Strains, Phase III (KMG-III): the genomes of soil and plant-associated and newly described type strains.</title>
        <authorList>
            <person name="Whitman W."/>
        </authorList>
    </citation>
    <scope>NUCLEOTIDE SEQUENCE [LARGE SCALE GENOMIC DNA]</scope>
    <source>
        <strain evidence="7 8">CECT 8075</strain>
    </source>
</reference>
<dbReference type="Gene3D" id="3.40.720.10">
    <property type="entry name" value="Alkaline Phosphatase, subunit A"/>
    <property type="match status" value="1"/>
</dbReference>
<evidence type="ECO:0000313" key="8">
    <source>
        <dbReference type="Proteomes" id="UP000536179"/>
    </source>
</evidence>
<comment type="similarity">
    <text evidence="1">Belongs to the sulfatase family.</text>
</comment>
<evidence type="ECO:0000256" key="4">
    <source>
        <dbReference type="ARBA" id="ARBA00022837"/>
    </source>
</evidence>